<dbReference type="PROSITE" id="PS00463">
    <property type="entry name" value="ZN2_CY6_FUNGAL_1"/>
    <property type="match status" value="1"/>
</dbReference>
<name>A0A439CV17_9PEZI</name>
<dbReference type="STRING" id="363999.A0A439CV17"/>
<evidence type="ECO:0000313" key="3">
    <source>
        <dbReference type="EMBL" id="RWA05996.1"/>
    </source>
</evidence>
<dbReference type="InterPro" id="IPR036864">
    <property type="entry name" value="Zn2-C6_fun-type_DNA-bd_sf"/>
</dbReference>
<proteinExistence type="predicted"/>
<organism evidence="3 4">
    <name type="scientific">Xylaria grammica</name>
    <dbReference type="NCBI Taxonomy" id="363999"/>
    <lineage>
        <taxon>Eukaryota</taxon>
        <taxon>Fungi</taxon>
        <taxon>Dikarya</taxon>
        <taxon>Ascomycota</taxon>
        <taxon>Pezizomycotina</taxon>
        <taxon>Sordariomycetes</taxon>
        <taxon>Xylariomycetidae</taxon>
        <taxon>Xylariales</taxon>
        <taxon>Xylariaceae</taxon>
        <taxon>Xylaria</taxon>
    </lineage>
</organism>
<keyword evidence="4" id="KW-1185">Reference proteome</keyword>
<dbReference type="GO" id="GO:0000981">
    <property type="term" value="F:DNA-binding transcription factor activity, RNA polymerase II-specific"/>
    <property type="evidence" value="ECO:0007669"/>
    <property type="project" value="InterPro"/>
</dbReference>
<dbReference type="CDD" id="cd00067">
    <property type="entry name" value="GAL4"/>
    <property type="match status" value="1"/>
</dbReference>
<feature type="domain" description="Zn(2)-C6 fungal-type" evidence="2">
    <location>
        <begin position="10"/>
        <end position="38"/>
    </location>
</feature>
<reference evidence="3 4" key="1">
    <citation type="submission" date="2018-12" db="EMBL/GenBank/DDBJ databases">
        <title>Draft genome sequence of Xylaria grammica IHI A82.</title>
        <authorList>
            <person name="Buettner E."/>
            <person name="Kellner H."/>
        </authorList>
    </citation>
    <scope>NUCLEOTIDE SEQUENCE [LARGE SCALE GENOMIC DNA]</scope>
    <source>
        <strain evidence="3 4">IHI A82</strain>
    </source>
</reference>
<dbReference type="InterPro" id="IPR001138">
    <property type="entry name" value="Zn2Cys6_DnaBD"/>
</dbReference>
<sequence length="470" mass="52325">MVGVPGRSKGCSTCRRRKKGCDKKQPICTQCSVAGLDCGGYERERVFLNHTQGTKAKHVPVIYRKGPQQAPRGVSDIALPDGLVQTAYVEKYISIFLGKYLPANLRGSSGDWIEIAHTLHTSDKAIQFSLLSLGLFAVGESQYAIQSYCWALRKLYIALRIPFQAQSDSTLAACKVLSLIEVFYGADENALLQGTKWHSHMNGLLAIIQSRTPHLYQSGASHQLFADGRYPLLISAVGNRQRTPLNTPEWRTVPWEKEPKSSMDKIYDMMADLSEILADTDEMRCCEDPARQANMHEELLRACECLDQTLKGWLEEAGPLTDFHHDDGVIDDSTDHSNLSLAHMTLLYWTIHIVLYSTLISIHDPHDPPWLQIPAEIDPRPYIRRVADALPFFWRPGAGLCGANLAALPWGLCLHVAYATPQRYPEEISLLEQFAVQQNLAAAVLPFLQSLQIDTGGPEMVSLGGREGCK</sequence>
<keyword evidence="1" id="KW-0539">Nucleus</keyword>
<dbReference type="PANTHER" id="PTHR38111:SF11">
    <property type="entry name" value="TRANSCRIPTION FACTOR DOMAIN-CONTAINING PROTEIN-RELATED"/>
    <property type="match status" value="1"/>
</dbReference>
<dbReference type="Pfam" id="PF11951">
    <property type="entry name" value="Fungal_trans_2"/>
    <property type="match status" value="1"/>
</dbReference>
<dbReference type="GO" id="GO:0008270">
    <property type="term" value="F:zinc ion binding"/>
    <property type="evidence" value="ECO:0007669"/>
    <property type="project" value="InterPro"/>
</dbReference>
<dbReference type="SUPFAM" id="SSF57701">
    <property type="entry name" value="Zn2/Cys6 DNA-binding domain"/>
    <property type="match status" value="1"/>
</dbReference>
<dbReference type="PANTHER" id="PTHR38111">
    <property type="entry name" value="ZN(2)-C6 FUNGAL-TYPE DOMAIN-CONTAINING PROTEIN-RELATED"/>
    <property type="match status" value="1"/>
</dbReference>
<accession>A0A439CV17</accession>
<dbReference type="Pfam" id="PF00172">
    <property type="entry name" value="Zn_clus"/>
    <property type="match status" value="1"/>
</dbReference>
<evidence type="ECO:0000259" key="2">
    <source>
        <dbReference type="PROSITE" id="PS50048"/>
    </source>
</evidence>
<protein>
    <recommendedName>
        <fullName evidence="2">Zn(2)-C6 fungal-type domain-containing protein</fullName>
    </recommendedName>
</protein>
<gene>
    <name evidence="3" type="ORF">EKO27_g9104</name>
</gene>
<dbReference type="InterPro" id="IPR021858">
    <property type="entry name" value="Fun_TF"/>
</dbReference>
<dbReference type="EMBL" id="RYZI01000378">
    <property type="protein sequence ID" value="RWA05996.1"/>
    <property type="molecule type" value="Genomic_DNA"/>
</dbReference>
<dbReference type="AlphaFoldDB" id="A0A439CV17"/>
<dbReference type="Proteomes" id="UP000286045">
    <property type="component" value="Unassembled WGS sequence"/>
</dbReference>
<dbReference type="Gene3D" id="4.10.240.10">
    <property type="entry name" value="Zn(2)-C6 fungal-type DNA-binding domain"/>
    <property type="match status" value="1"/>
</dbReference>
<evidence type="ECO:0000313" key="4">
    <source>
        <dbReference type="Proteomes" id="UP000286045"/>
    </source>
</evidence>
<dbReference type="InterPro" id="IPR053178">
    <property type="entry name" value="Osmoadaptation_assoc"/>
</dbReference>
<evidence type="ECO:0000256" key="1">
    <source>
        <dbReference type="ARBA" id="ARBA00023242"/>
    </source>
</evidence>
<dbReference type="PROSITE" id="PS50048">
    <property type="entry name" value="ZN2_CY6_FUNGAL_2"/>
    <property type="match status" value="1"/>
</dbReference>
<dbReference type="SMART" id="SM00066">
    <property type="entry name" value="GAL4"/>
    <property type="match status" value="1"/>
</dbReference>
<comment type="caution">
    <text evidence="3">The sequence shown here is derived from an EMBL/GenBank/DDBJ whole genome shotgun (WGS) entry which is preliminary data.</text>
</comment>